<comment type="subcellular location">
    <subcellularLocation>
        <location evidence="6">Cytoplasm</location>
    </subcellularLocation>
</comment>
<protein>
    <recommendedName>
        <fullName evidence="6">Phosphoribosylformylglycinamidine synthase subunit PurS</fullName>
        <shortName evidence="6">FGAM synthase</shortName>
        <ecNumber evidence="6">6.3.5.3</ecNumber>
    </recommendedName>
    <alternativeName>
        <fullName evidence="6">Formylglycinamide ribonucleotide amidotransferase subunit III</fullName>
        <shortName evidence="6">FGAR amidotransferase III</shortName>
        <shortName evidence="6">FGAR-AT III</shortName>
    </alternativeName>
    <alternativeName>
        <fullName evidence="6">Phosphoribosylformylglycinamidine synthase subunit III</fullName>
    </alternativeName>
</protein>
<dbReference type="UniPathway" id="UPA00074">
    <property type="reaction ID" value="UER00128"/>
</dbReference>
<dbReference type="SUPFAM" id="SSF82697">
    <property type="entry name" value="PurS-like"/>
    <property type="match status" value="1"/>
</dbReference>
<dbReference type="NCBIfam" id="NF004630">
    <property type="entry name" value="PRK05974.1"/>
    <property type="match status" value="1"/>
</dbReference>
<keyword evidence="4 6" id="KW-0658">Purine biosynthesis</keyword>
<dbReference type="RefSeq" id="WP_072149833.1">
    <property type="nucleotide sequence ID" value="NZ_CZVU01000009.1"/>
</dbReference>
<dbReference type="InterPro" id="IPR003850">
    <property type="entry name" value="PurS"/>
</dbReference>
<gene>
    <name evidence="6" type="primary">purS</name>
    <name evidence="7" type="ORF">JGI24_00356</name>
</gene>
<keyword evidence="1 6" id="KW-0963">Cytoplasm</keyword>
<dbReference type="Proteomes" id="UP000243065">
    <property type="component" value="Unassembled WGS sequence"/>
</dbReference>
<evidence type="ECO:0000313" key="7">
    <source>
        <dbReference type="EMBL" id="CUS97908.1"/>
    </source>
</evidence>
<dbReference type="GO" id="GO:0004642">
    <property type="term" value="F:phosphoribosylformylglycinamidine synthase activity"/>
    <property type="evidence" value="ECO:0007669"/>
    <property type="project" value="UniProtKB-UniRule"/>
</dbReference>
<dbReference type="EC" id="6.3.5.3" evidence="6"/>
<comment type="catalytic activity">
    <reaction evidence="6">
        <text>N(2)-formyl-N(1)-(5-phospho-beta-D-ribosyl)glycinamide + L-glutamine + ATP + H2O = 2-formamido-N(1)-(5-O-phospho-beta-D-ribosyl)acetamidine + L-glutamate + ADP + phosphate + H(+)</text>
        <dbReference type="Rhea" id="RHEA:17129"/>
        <dbReference type="ChEBI" id="CHEBI:15377"/>
        <dbReference type="ChEBI" id="CHEBI:15378"/>
        <dbReference type="ChEBI" id="CHEBI:29985"/>
        <dbReference type="ChEBI" id="CHEBI:30616"/>
        <dbReference type="ChEBI" id="CHEBI:43474"/>
        <dbReference type="ChEBI" id="CHEBI:58359"/>
        <dbReference type="ChEBI" id="CHEBI:147286"/>
        <dbReference type="ChEBI" id="CHEBI:147287"/>
        <dbReference type="ChEBI" id="CHEBI:456216"/>
        <dbReference type="EC" id="6.3.5.3"/>
    </reaction>
</comment>
<keyword evidence="8" id="KW-1185">Reference proteome</keyword>
<evidence type="ECO:0000256" key="4">
    <source>
        <dbReference type="ARBA" id="ARBA00022755"/>
    </source>
</evidence>
<dbReference type="PANTHER" id="PTHR34696:SF1">
    <property type="entry name" value="PHOSPHORIBOSYLFORMYLGLYCINAMIDINE SYNTHASE SUBUNIT PURS"/>
    <property type="match status" value="1"/>
</dbReference>
<comment type="pathway">
    <text evidence="6">Purine metabolism; IMP biosynthesis via de novo pathway; 5-amino-1-(5-phospho-D-ribosyl)imidazole from N(2)-formyl-N(1)-(5-phospho-D-ribosyl)glycinamide: step 1/2.</text>
</comment>
<evidence type="ECO:0000256" key="3">
    <source>
        <dbReference type="ARBA" id="ARBA00022741"/>
    </source>
</evidence>
<keyword evidence="3 6" id="KW-0547">Nucleotide-binding</keyword>
<keyword evidence="2 6" id="KW-0436">Ligase</keyword>
<dbReference type="GO" id="GO:0005524">
    <property type="term" value="F:ATP binding"/>
    <property type="evidence" value="ECO:0007669"/>
    <property type="project" value="UniProtKB-UniRule"/>
</dbReference>
<sequence length="84" mass="9716">MIKARIIVRLKDTILDPQGKTIHHALKTLGYNEVESLRTGKFFEVSLNIDEEEKAKEVIDEICRKILANPVTEEYNFTLEKIKS</sequence>
<dbReference type="GO" id="GO:0005737">
    <property type="term" value="C:cytoplasm"/>
    <property type="evidence" value="ECO:0007669"/>
    <property type="project" value="UniProtKB-SubCell"/>
</dbReference>
<comment type="subunit">
    <text evidence="6">Part of the FGAM synthase complex composed of 1 PurL, 1 PurQ and 2 PurS subunits.</text>
</comment>
<keyword evidence="5 6" id="KW-0067">ATP-binding</keyword>
<dbReference type="GO" id="GO:0006189">
    <property type="term" value="P:'de novo' IMP biosynthetic process"/>
    <property type="evidence" value="ECO:0007669"/>
    <property type="project" value="UniProtKB-UniRule"/>
</dbReference>
<evidence type="ECO:0000256" key="1">
    <source>
        <dbReference type="ARBA" id="ARBA00022490"/>
    </source>
</evidence>
<dbReference type="EMBL" id="CZVU01000009">
    <property type="protein sequence ID" value="CUS97908.1"/>
    <property type="molecule type" value="Genomic_DNA"/>
</dbReference>
<reference evidence="7 8" key="1">
    <citation type="submission" date="2015-11" db="EMBL/GenBank/DDBJ databases">
        <authorList>
            <person name="Varghese N."/>
        </authorList>
    </citation>
    <scope>NUCLEOTIDE SEQUENCE [LARGE SCALE GENOMIC DNA]</scope>
    <source>
        <strain evidence="7 8">JGI-24</strain>
    </source>
</reference>
<dbReference type="HAMAP" id="MF_01926">
    <property type="entry name" value="PurS"/>
    <property type="match status" value="1"/>
</dbReference>
<dbReference type="InterPro" id="IPR036604">
    <property type="entry name" value="PurS-like_sf"/>
</dbReference>
<proteinExistence type="inferred from homology"/>
<dbReference type="AlphaFoldDB" id="A0A656D2I8"/>
<comment type="similarity">
    <text evidence="6">Belongs to the PurS family.</text>
</comment>
<dbReference type="Gene3D" id="3.30.1280.10">
    <property type="entry name" value="Phosphoribosylformylglycinamidine synthase subunit PurS"/>
    <property type="match status" value="1"/>
</dbReference>
<name>A0A656D2I8_KRYT1</name>
<evidence type="ECO:0000313" key="8">
    <source>
        <dbReference type="Proteomes" id="UP000243065"/>
    </source>
</evidence>
<dbReference type="OrthoDB" id="9799101at2"/>
<evidence type="ECO:0000256" key="2">
    <source>
        <dbReference type="ARBA" id="ARBA00022598"/>
    </source>
</evidence>
<organism evidence="7 8">
    <name type="scientific">Kryptobacter tengchongensis</name>
    <dbReference type="NCBI Taxonomy" id="1643429"/>
    <lineage>
        <taxon>Bacteria</taxon>
        <taxon>Pseudomonadati</taxon>
        <taxon>Candidatus Kryptoniota</taxon>
        <taxon>Candidatus Kryptobacter</taxon>
    </lineage>
</organism>
<evidence type="ECO:0000256" key="6">
    <source>
        <dbReference type="HAMAP-Rule" id="MF_01926"/>
    </source>
</evidence>
<evidence type="ECO:0000256" key="5">
    <source>
        <dbReference type="ARBA" id="ARBA00022840"/>
    </source>
</evidence>
<comment type="function">
    <text evidence="6">Part of the phosphoribosylformylglycinamidine synthase complex involved in the purines biosynthetic pathway. Catalyzes the ATP-dependent conversion of formylglycinamide ribonucleotide (FGAR) and glutamine to yield formylglycinamidine ribonucleotide (FGAM) and glutamate. The FGAM synthase complex is composed of three subunits. PurQ produces an ammonia molecule by converting glutamine to glutamate. PurL transfers the ammonia molecule to FGAR to form FGAM in an ATP-dependent manner. PurS interacts with PurQ and PurL and is thought to assist in the transfer of the ammonia molecule from PurQ to PurL.</text>
</comment>
<accession>A0A656D2I8</accession>
<dbReference type="NCBIfam" id="TIGR00302">
    <property type="entry name" value="phosphoribosylformylglycinamidine synthase subunit PurS"/>
    <property type="match status" value="1"/>
</dbReference>
<dbReference type="PANTHER" id="PTHR34696">
    <property type="entry name" value="PHOSPHORIBOSYLFORMYLGLYCINAMIDINE SYNTHASE SUBUNIT PURS"/>
    <property type="match status" value="1"/>
</dbReference>
<dbReference type="Pfam" id="PF02700">
    <property type="entry name" value="PurS"/>
    <property type="match status" value="1"/>
</dbReference>